<sequence>MPAISGSWTLNSEVNGALTQGTPLKGAFTSGNLNPGGISQQNLILIGAIIGALILATIFIARRVRQYRKQLIENDEDIKYGHEVKKVEEIEKHVKYNPNPLATKNMDEMKSQLARNQSELERLQRKRGGLDDQYTIQQLQEQNAKLMKQLGQLKQEEQLLEADNMIGRRKVGKRPKKKNRKEWEQEGVSARNPVYDMDY</sequence>
<gene>
    <name evidence="4" type="ORF">ASTO00021_LOCUS17378</name>
</gene>
<evidence type="ECO:0000313" key="4">
    <source>
        <dbReference type="EMBL" id="CAE0447406.1"/>
    </source>
</evidence>
<protein>
    <submittedName>
        <fullName evidence="4">Uncharacterized protein</fullName>
    </submittedName>
</protein>
<keyword evidence="3" id="KW-1133">Transmembrane helix</keyword>
<name>A0A7S3PQM9_9STRA</name>
<accession>A0A7S3PQM9</accession>
<keyword evidence="3" id="KW-0812">Transmembrane</keyword>
<evidence type="ECO:0000256" key="1">
    <source>
        <dbReference type="SAM" id="Coils"/>
    </source>
</evidence>
<dbReference type="AlphaFoldDB" id="A0A7S3PQM9"/>
<keyword evidence="3" id="KW-0472">Membrane</keyword>
<feature type="region of interest" description="Disordered" evidence="2">
    <location>
        <begin position="166"/>
        <end position="199"/>
    </location>
</feature>
<reference evidence="4" key="1">
    <citation type="submission" date="2021-01" db="EMBL/GenBank/DDBJ databases">
        <authorList>
            <person name="Corre E."/>
            <person name="Pelletier E."/>
            <person name="Niang G."/>
            <person name="Scheremetjew M."/>
            <person name="Finn R."/>
            <person name="Kale V."/>
            <person name="Holt S."/>
            <person name="Cochrane G."/>
            <person name="Meng A."/>
            <person name="Brown T."/>
            <person name="Cohen L."/>
        </authorList>
    </citation>
    <scope>NUCLEOTIDE SEQUENCE</scope>
    <source>
        <strain evidence="4">GSBS06</strain>
    </source>
</reference>
<keyword evidence="1" id="KW-0175">Coiled coil</keyword>
<feature type="transmembrane region" description="Helical" evidence="3">
    <location>
        <begin position="43"/>
        <end position="61"/>
    </location>
</feature>
<feature type="coiled-coil region" evidence="1">
    <location>
        <begin position="106"/>
        <end position="163"/>
    </location>
</feature>
<dbReference type="EMBL" id="HBIN01022629">
    <property type="protein sequence ID" value="CAE0447406.1"/>
    <property type="molecule type" value="Transcribed_RNA"/>
</dbReference>
<evidence type="ECO:0000256" key="3">
    <source>
        <dbReference type="SAM" id="Phobius"/>
    </source>
</evidence>
<proteinExistence type="predicted"/>
<feature type="compositionally biased region" description="Basic residues" evidence="2">
    <location>
        <begin position="167"/>
        <end position="180"/>
    </location>
</feature>
<evidence type="ECO:0000256" key="2">
    <source>
        <dbReference type="SAM" id="MobiDB-lite"/>
    </source>
</evidence>
<organism evidence="4">
    <name type="scientific">Aplanochytrium stocchinoi</name>
    <dbReference type="NCBI Taxonomy" id="215587"/>
    <lineage>
        <taxon>Eukaryota</taxon>
        <taxon>Sar</taxon>
        <taxon>Stramenopiles</taxon>
        <taxon>Bigyra</taxon>
        <taxon>Labyrinthulomycetes</taxon>
        <taxon>Thraustochytrida</taxon>
        <taxon>Thraustochytriidae</taxon>
        <taxon>Aplanochytrium</taxon>
    </lineage>
</organism>